<accession>A0AAE1YAD6</accession>
<keyword evidence="3" id="KW-1185">Reference proteome</keyword>
<reference evidence="2" key="2">
    <citation type="journal article" date="2024" name="Plant">
        <title>Genomic evolution and insights into agronomic trait innovations of Sesamum species.</title>
        <authorList>
            <person name="Miao H."/>
            <person name="Wang L."/>
            <person name="Qu L."/>
            <person name="Liu H."/>
            <person name="Sun Y."/>
            <person name="Le M."/>
            <person name="Wang Q."/>
            <person name="Wei S."/>
            <person name="Zheng Y."/>
            <person name="Lin W."/>
            <person name="Duan Y."/>
            <person name="Cao H."/>
            <person name="Xiong S."/>
            <person name="Wang X."/>
            <person name="Wei L."/>
            <person name="Li C."/>
            <person name="Ma Q."/>
            <person name="Ju M."/>
            <person name="Zhao R."/>
            <person name="Li G."/>
            <person name="Mu C."/>
            <person name="Tian Q."/>
            <person name="Mei H."/>
            <person name="Zhang T."/>
            <person name="Gao T."/>
            <person name="Zhang H."/>
        </authorList>
    </citation>
    <scope>NUCLEOTIDE SEQUENCE</scope>
    <source>
        <strain evidence="2">3651</strain>
    </source>
</reference>
<reference evidence="2" key="1">
    <citation type="submission" date="2020-06" db="EMBL/GenBank/DDBJ databases">
        <authorList>
            <person name="Li T."/>
            <person name="Hu X."/>
            <person name="Zhang T."/>
            <person name="Song X."/>
            <person name="Zhang H."/>
            <person name="Dai N."/>
            <person name="Sheng W."/>
            <person name="Hou X."/>
            <person name="Wei L."/>
        </authorList>
    </citation>
    <scope>NUCLEOTIDE SEQUENCE</scope>
    <source>
        <strain evidence="2">3651</strain>
        <tissue evidence="2">Leaf</tissue>
    </source>
</reference>
<dbReference type="AlphaFoldDB" id="A0AAE1YAD6"/>
<feature type="compositionally biased region" description="Basic and acidic residues" evidence="1">
    <location>
        <begin position="119"/>
        <end position="128"/>
    </location>
</feature>
<organism evidence="2 3">
    <name type="scientific">Sesamum alatum</name>
    <dbReference type="NCBI Taxonomy" id="300844"/>
    <lineage>
        <taxon>Eukaryota</taxon>
        <taxon>Viridiplantae</taxon>
        <taxon>Streptophyta</taxon>
        <taxon>Embryophyta</taxon>
        <taxon>Tracheophyta</taxon>
        <taxon>Spermatophyta</taxon>
        <taxon>Magnoliopsida</taxon>
        <taxon>eudicotyledons</taxon>
        <taxon>Gunneridae</taxon>
        <taxon>Pentapetalae</taxon>
        <taxon>asterids</taxon>
        <taxon>lamiids</taxon>
        <taxon>Lamiales</taxon>
        <taxon>Pedaliaceae</taxon>
        <taxon>Sesamum</taxon>
    </lineage>
</organism>
<evidence type="ECO:0000313" key="3">
    <source>
        <dbReference type="Proteomes" id="UP001293254"/>
    </source>
</evidence>
<feature type="compositionally biased region" description="Basic and acidic residues" evidence="1">
    <location>
        <begin position="73"/>
        <end position="84"/>
    </location>
</feature>
<sequence>MGPKGRGSGPNSGPLGSVGVKVGLCEGVGLRIDTGLSKAGTGLDTGGKTALSTKEGSQPRSSSPGNGNNTPNRHREEGLRHGGRLDRDIGKLAVDLVAPVALPSISVPIAINLGSKGGGEVDRSREEDVPSIQTKETEGLEGREMEAALTKGKGLVTVPIVFMAGAGGGRRGEERARFCVLAWKLWQNRCTKLMEGKEQRPMEV</sequence>
<gene>
    <name evidence="2" type="ORF">Salat_1431300</name>
</gene>
<dbReference type="EMBL" id="JACGWO010000005">
    <property type="protein sequence ID" value="KAK4426626.1"/>
    <property type="molecule type" value="Genomic_DNA"/>
</dbReference>
<feature type="compositionally biased region" description="Low complexity" evidence="1">
    <location>
        <begin position="56"/>
        <end position="71"/>
    </location>
</feature>
<name>A0AAE1YAD6_9LAMI</name>
<comment type="caution">
    <text evidence="2">The sequence shown here is derived from an EMBL/GenBank/DDBJ whole genome shotgun (WGS) entry which is preliminary data.</text>
</comment>
<feature type="region of interest" description="Disordered" evidence="1">
    <location>
        <begin position="116"/>
        <end position="135"/>
    </location>
</feature>
<proteinExistence type="predicted"/>
<evidence type="ECO:0000256" key="1">
    <source>
        <dbReference type="SAM" id="MobiDB-lite"/>
    </source>
</evidence>
<dbReference type="Proteomes" id="UP001293254">
    <property type="component" value="Unassembled WGS sequence"/>
</dbReference>
<evidence type="ECO:0000313" key="2">
    <source>
        <dbReference type="EMBL" id="KAK4426626.1"/>
    </source>
</evidence>
<protein>
    <submittedName>
        <fullName evidence="2">Uncharacterized protein</fullName>
    </submittedName>
</protein>
<feature type="region of interest" description="Disordered" evidence="1">
    <location>
        <begin position="34"/>
        <end position="84"/>
    </location>
</feature>